<evidence type="ECO:0000313" key="2">
    <source>
        <dbReference type="EMBL" id="CAB5355162.1"/>
    </source>
</evidence>
<dbReference type="AlphaFoldDB" id="A0A915YYN6"/>
<accession>A0A915YYN6</accession>
<protein>
    <submittedName>
        <fullName evidence="2">Uncharacterized protein</fullName>
    </submittedName>
</protein>
<sequence length="88" mass="10285">MFIDEKQQELLQKDQTIDKENSNDHQRNDESDIICSNPVTSRRRGRPPNRYLSEERIPENSNNGNNKKQRKCKGCQGVSHDLRNCKNS</sequence>
<name>A0A915YYN6_9GLOM</name>
<reference evidence="2" key="1">
    <citation type="submission" date="2020-05" db="EMBL/GenBank/DDBJ databases">
        <authorList>
            <person name="Rincon C."/>
            <person name="Sanders R I."/>
            <person name="Robbins C."/>
            <person name="Chaturvedi A."/>
        </authorList>
    </citation>
    <scope>NUCLEOTIDE SEQUENCE</scope>
    <source>
        <strain evidence="2">CHB12</strain>
    </source>
</reference>
<evidence type="ECO:0000313" key="3">
    <source>
        <dbReference type="Proteomes" id="UP000684084"/>
    </source>
</evidence>
<gene>
    <name evidence="2" type="ORF">CHRIB12_LOCUS6095</name>
</gene>
<comment type="caution">
    <text evidence="2">The sequence shown here is derived from an EMBL/GenBank/DDBJ whole genome shotgun (WGS) entry which is preliminary data.</text>
</comment>
<evidence type="ECO:0000256" key="1">
    <source>
        <dbReference type="SAM" id="MobiDB-lite"/>
    </source>
</evidence>
<dbReference type="Proteomes" id="UP000684084">
    <property type="component" value="Unassembled WGS sequence"/>
</dbReference>
<dbReference type="EMBL" id="CAGKOT010000009">
    <property type="protein sequence ID" value="CAB5355162.1"/>
    <property type="molecule type" value="Genomic_DNA"/>
</dbReference>
<proteinExistence type="predicted"/>
<feature type="compositionally biased region" description="Basic and acidic residues" evidence="1">
    <location>
        <begin position="1"/>
        <end position="30"/>
    </location>
</feature>
<dbReference type="OrthoDB" id="2447088at2759"/>
<feature type="region of interest" description="Disordered" evidence="1">
    <location>
        <begin position="1"/>
        <end position="88"/>
    </location>
</feature>
<organism evidence="2 3">
    <name type="scientific">Rhizophagus irregularis</name>
    <dbReference type="NCBI Taxonomy" id="588596"/>
    <lineage>
        <taxon>Eukaryota</taxon>
        <taxon>Fungi</taxon>
        <taxon>Fungi incertae sedis</taxon>
        <taxon>Mucoromycota</taxon>
        <taxon>Glomeromycotina</taxon>
        <taxon>Glomeromycetes</taxon>
        <taxon>Glomerales</taxon>
        <taxon>Glomeraceae</taxon>
        <taxon>Rhizophagus</taxon>
    </lineage>
</organism>